<name>A0A4Q7MLP2_9BACT</name>
<evidence type="ECO:0000256" key="1">
    <source>
        <dbReference type="SAM" id="Phobius"/>
    </source>
</evidence>
<dbReference type="AlphaFoldDB" id="A0A4Q7MLP2"/>
<protein>
    <submittedName>
        <fullName evidence="3">Histidine kinase</fullName>
    </submittedName>
</protein>
<evidence type="ECO:0000259" key="2">
    <source>
        <dbReference type="Pfam" id="PF06580"/>
    </source>
</evidence>
<proteinExistence type="predicted"/>
<dbReference type="EMBL" id="SGXA01000003">
    <property type="protein sequence ID" value="RZS69321.1"/>
    <property type="molecule type" value="Genomic_DNA"/>
</dbReference>
<comment type="caution">
    <text evidence="3">The sequence shown here is derived from an EMBL/GenBank/DDBJ whole genome shotgun (WGS) entry which is preliminary data.</text>
</comment>
<dbReference type="Proteomes" id="UP000293874">
    <property type="component" value="Unassembled WGS sequence"/>
</dbReference>
<dbReference type="InterPro" id="IPR036890">
    <property type="entry name" value="HATPase_C_sf"/>
</dbReference>
<dbReference type="GO" id="GO:0016020">
    <property type="term" value="C:membrane"/>
    <property type="evidence" value="ECO:0007669"/>
    <property type="project" value="InterPro"/>
</dbReference>
<organism evidence="3 4">
    <name type="scientific">Pseudobacter ginsenosidimutans</name>
    <dbReference type="NCBI Taxonomy" id="661488"/>
    <lineage>
        <taxon>Bacteria</taxon>
        <taxon>Pseudomonadati</taxon>
        <taxon>Bacteroidota</taxon>
        <taxon>Chitinophagia</taxon>
        <taxon>Chitinophagales</taxon>
        <taxon>Chitinophagaceae</taxon>
        <taxon>Pseudobacter</taxon>
    </lineage>
</organism>
<feature type="transmembrane region" description="Helical" evidence="1">
    <location>
        <begin position="60"/>
        <end position="82"/>
    </location>
</feature>
<sequence length="296" mass="34238">MIAQLQIPVRKLNFGHLNDKKTTIRNIIHVVFILIPVTCWFILLIWWMKRTELFQQDAGSIAGLLALTVLMFLLVFGGIQLWRNYLHHHAYRRRELHQKAMENEIKMLKAQIEPHFLFNTLNRISATVPPQHEATRELIARLADTFRYALRSTKEEMVPLKDELSFIRNYLQLEQERFGNRLSVRIPDENIQDVMIAPMLLQPLVENAIVHGIGPSVKGGTISIVCRRMDTHMLISVSDDAVPFEGDPEKLLCGNGVGLKNTAIRIERIYQQNIRIEKNQPRGLTFSFFVPILENL</sequence>
<keyword evidence="3" id="KW-0808">Transferase</keyword>
<keyword evidence="3" id="KW-0418">Kinase</keyword>
<reference evidence="3 4" key="1">
    <citation type="submission" date="2019-02" db="EMBL/GenBank/DDBJ databases">
        <title>Genomic Encyclopedia of Type Strains, Phase IV (KMG-IV): sequencing the most valuable type-strain genomes for metagenomic binning, comparative biology and taxonomic classification.</title>
        <authorList>
            <person name="Goeker M."/>
        </authorList>
    </citation>
    <scope>NUCLEOTIDE SEQUENCE [LARGE SCALE GENOMIC DNA]</scope>
    <source>
        <strain evidence="3 4">DSM 18116</strain>
    </source>
</reference>
<dbReference type="PANTHER" id="PTHR34220:SF7">
    <property type="entry name" value="SENSOR HISTIDINE KINASE YPDA"/>
    <property type="match status" value="1"/>
</dbReference>
<dbReference type="InterPro" id="IPR010559">
    <property type="entry name" value="Sig_transdc_His_kin_internal"/>
</dbReference>
<keyword evidence="1" id="KW-0472">Membrane</keyword>
<keyword evidence="1" id="KW-1133">Transmembrane helix</keyword>
<keyword evidence="1" id="KW-0812">Transmembrane</keyword>
<dbReference type="PANTHER" id="PTHR34220">
    <property type="entry name" value="SENSOR HISTIDINE KINASE YPDA"/>
    <property type="match status" value="1"/>
</dbReference>
<keyword evidence="4" id="KW-1185">Reference proteome</keyword>
<dbReference type="SUPFAM" id="SSF55874">
    <property type="entry name" value="ATPase domain of HSP90 chaperone/DNA topoisomerase II/histidine kinase"/>
    <property type="match status" value="1"/>
</dbReference>
<gene>
    <name evidence="3" type="ORF">EV199_5158</name>
</gene>
<evidence type="ECO:0000313" key="3">
    <source>
        <dbReference type="EMBL" id="RZS69321.1"/>
    </source>
</evidence>
<feature type="domain" description="Signal transduction histidine kinase internal region" evidence="2">
    <location>
        <begin position="104"/>
        <end position="182"/>
    </location>
</feature>
<dbReference type="Pfam" id="PF06580">
    <property type="entry name" value="His_kinase"/>
    <property type="match status" value="1"/>
</dbReference>
<accession>A0A4Q7MLP2</accession>
<dbReference type="Gene3D" id="3.30.565.10">
    <property type="entry name" value="Histidine kinase-like ATPase, C-terminal domain"/>
    <property type="match status" value="1"/>
</dbReference>
<evidence type="ECO:0000313" key="4">
    <source>
        <dbReference type="Proteomes" id="UP000293874"/>
    </source>
</evidence>
<dbReference type="GO" id="GO:0000155">
    <property type="term" value="F:phosphorelay sensor kinase activity"/>
    <property type="evidence" value="ECO:0007669"/>
    <property type="project" value="InterPro"/>
</dbReference>
<dbReference type="InterPro" id="IPR050640">
    <property type="entry name" value="Bact_2-comp_sensor_kinase"/>
</dbReference>
<feature type="transmembrane region" description="Helical" evidence="1">
    <location>
        <begin position="27"/>
        <end position="48"/>
    </location>
</feature>